<gene>
    <name evidence="1" type="ORF">M406DRAFT_52603</name>
</gene>
<dbReference type="Gene3D" id="2.120.10.80">
    <property type="entry name" value="Kelch-type beta propeller"/>
    <property type="match status" value="2"/>
</dbReference>
<dbReference type="OrthoDB" id="45365at2759"/>
<dbReference type="EMBL" id="MU032345">
    <property type="protein sequence ID" value="KAF3769372.1"/>
    <property type="molecule type" value="Genomic_DNA"/>
</dbReference>
<dbReference type="InterPro" id="IPR011043">
    <property type="entry name" value="Gal_Oxase/kelch_b-propeller"/>
</dbReference>
<protein>
    <recommendedName>
        <fullName evidence="3">Galactose oxidase</fullName>
    </recommendedName>
</protein>
<organism evidence="1 2">
    <name type="scientific">Cryphonectria parasitica (strain ATCC 38755 / EP155)</name>
    <dbReference type="NCBI Taxonomy" id="660469"/>
    <lineage>
        <taxon>Eukaryota</taxon>
        <taxon>Fungi</taxon>
        <taxon>Dikarya</taxon>
        <taxon>Ascomycota</taxon>
        <taxon>Pezizomycotina</taxon>
        <taxon>Sordariomycetes</taxon>
        <taxon>Sordariomycetidae</taxon>
        <taxon>Diaporthales</taxon>
        <taxon>Cryphonectriaceae</taxon>
        <taxon>Cryphonectria-Endothia species complex</taxon>
        <taxon>Cryphonectria</taxon>
    </lineage>
</organism>
<dbReference type="SMART" id="SM00612">
    <property type="entry name" value="Kelch"/>
    <property type="match status" value="2"/>
</dbReference>
<dbReference type="GeneID" id="63841612"/>
<accession>A0A9P4Y9C8</accession>
<dbReference type="PANTHER" id="PTHR46375">
    <property type="entry name" value="KELCH REPEAT AND BTB DOMAIN-CONTAINING PROTEIN 13-RELATED"/>
    <property type="match status" value="1"/>
</dbReference>
<dbReference type="Proteomes" id="UP000803844">
    <property type="component" value="Unassembled WGS sequence"/>
</dbReference>
<reference evidence="1" key="1">
    <citation type="journal article" date="2020" name="Phytopathology">
        <title>Genome sequence of the chestnut blight fungus Cryphonectria parasitica EP155: A fundamental resource for an archetypical invasive plant pathogen.</title>
        <authorList>
            <person name="Crouch J.A."/>
            <person name="Dawe A."/>
            <person name="Aerts A."/>
            <person name="Barry K."/>
            <person name="Churchill A.C.L."/>
            <person name="Grimwood J."/>
            <person name="Hillman B."/>
            <person name="Milgroom M.G."/>
            <person name="Pangilinan J."/>
            <person name="Smith M."/>
            <person name="Salamov A."/>
            <person name="Schmutz J."/>
            <person name="Yadav J."/>
            <person name="Grigoriev I.V."/>
            <person name="Nuss D."/>
        </authorList>
    </citation>
    <scope>NUCLEOTIDE SEQUENCE</scope>
    <source>
        <strain evidence="1">EP155</strain>
    </source>
</reference>
<dbReference type="AlphaFoldDB" id="A0A9P4Y9C8"/>
<dbReference type="RefSeq" id="XP_040780333.1">
    <property type="nucleotide sequence ID" value="XM_040924483.1"/>
</dbReference>
<dbReference type="PANTHER" id="PTHR46375:SF3">
    <property type="entry name" value="KELCH REPEAT AND BTB DOMAIN-CONTAINING PROTEIN 13"/>
    <property type="match status" value="1"/>
</dbReference>
<name>A0A9P4Y9C8_CRYP1</name>
<proteinExistence type="predicted"/>
<keyword evidence="2" id="KW-1185">Reference proteome</keyword>
<evidence type="ECO:0000313" key="1">
    <source>
        <dbReference type="EMBL" id="KAF3769372.1"/>
    </source>
</evidence>
<dbReference type="InterPro" id="IPR052392">
    <property type="entry name" value="Kelch-BTB_domain-containing"/>
</dbReference>
<dbReference type="InterPro" id="IPR015915">
    <property type="entry name" value="Kelch-typ_b-propeller"/>
</dbReference>
<evidence type="ECO:0000313" key="2">
    <source>
        <dbReference type="Proteomes" id="UP000803844"/>
    </source>
</evidence>
<dbReference type="SUPFAM" id="SSF50965">
    <property type="entry name" value="Galactose oxidase, central domain"/>
    <property type="match status" value="2"/>
</dbReference>
<evidence type="ECO:0008006" key="3">
    <source>
        <dbReference type="Google" id="ProtNLM"/>
    </source>
</evidence>
<comment type="caution">
    <text evidence="1">The sequence shown here is derived from an EMBL/GenBank/DDBJ whole genome shotgun (WGS) entry which is preliminary data.</text>
</comment>
<sequence>MRQSTLFSVLGSAAVGVSEITDGTWKTLSPIPYNVRQEHFVIAHGNDTFYIMGGIVPTDPSVPNVTTTVNIYDIPTDTWSNKSDLPLALNHLNVGLVGGKFYSIGGLQVFPDAWEGIGNIFVYDLEADTWSNLTTTLPENTFRGACVTAVQDDEIIWMAGGVKILVPGVGGYQLSTSNVTAYNVTSDTFLDLPEAAANLPEARDHSVGGIINNKFWLSGGRIDGQPNMRNTTFFLDLDNLEQGWVTTDAPLPTARAGSFFAIQDELIYTFGGEVNYNSSNGLGVWDEVEVLNTTSLTWTSLSPMNVPRHGVNGVNINGVIYFPGGGLHNNAWPTNYTDSYTLPGF</sequence>
<dbReference type="InterPro" id="IPR006652">
    <property type="entry name" value="Kelch_1"/>
</dbReference>